<dbReference type="Proteomes" id="UP000054408">
    <property type="component" value="Unassembled WGS sequence"/>
</dbReference>
<keyword evidence="1" id="KW-0175">Coiled coil</keyword>
<dbReference type="Gene3D" id="1.10.555.10">
    <property type="entry name" value="Rho GTPase activation protein"/>
    <property type="match status" value="1"/>
</dbReference>
<feature type="compositionally biased region" description="Basic residues" evidence="2">
    <location>
        <begin position="684"/>
        <end position="697"/>
    </location>
</feature>
<dbReference type="PROSITE" id="PS50238">
    <property type="entry name" value="RHOGAP"/>
    <property type="match status" value="1"/>
</dbReference>
<name>A0A0L0D998_THETB</name>
<accession>A0A0L0D998</accession>
<feature type="compositionally biased region" description="Polar residues" evidence="2">
    <location>
        <begin position="588"/>
        <end position="600"/>
    </location>
</feature>
<feature type="domain" description="Rho-GAP" evidence="3">
    <location>
        <begin position="42"/>
        <end position="237"/>
    </location>
</feature>
<feature type="region of interest" description="Disordered" evidence="2">
    <location>
        <begin position="570"/>
        <end position="604"/>
    </location>
</feature>
<dbReference type="STRING" id="461836.A0A0L0D998"/>
<dbReference type="SMART" id="SM00324">
    <property type="entry name" value="RhoGAP"/>
    <property type="match status" value="1"/>
</dbReference>
<dbReference type="GO" id="GO:0007264">
    <property type="term" value="P:small GTPase-mediated signal transduction"/>
    <property type="evidence" value="ECO:0007669"/>
    <property type="project" value="TreeGrafter"/>
</dbReference>
<dbReference type="Pfam" id="PF00620">
    <property type="entry name" value="RhoGAP"/>
    <property type="match status" value="1"/>
</dbReference>
<dbReference type="GO" id="GO:0005737">
    <property type="term" value="C:cytoplasm"/>
    <property type="evidence" value="ECO:0007669"/>
    <property type="project" value="TreeGrafter"/>
</dbReference>
<dbReference type="EMBL" id="GL349452">
    <property type="protein sequence ID" value="KNC48919.1"/>
    <property type="molecule type" value="Genomic_DNA"/>
</dbReference>
<reference evidence="4 5" key="1">
    <citation type="submission" date="2010-05" db="EMBL/GenBank/DDBJ databases">
        <title>The Genome Sequence of Thecamonas trahens ATCC 50062.</title>
        <authorList>
            <consortium name="The Broad Institute Genome Sequencing Platform"/>
            <person name="Russ C."/>
            <person name="Cuomo C."/>
            <person name="Shea T."/>
            <person name="Young S.K."/>
            <person name="Zeng Q."/>
            <person name="Koehrsen M."/>
            <person name="Haas B."/>
            <person name="Borodovsky M."/>
            <person name="Guigo R."/>
            <person name="Alvarado L."/>
            <person name="Berlin A."/>
            <person name="Bochicchio J."/>
            <person name="Borenstein D."/>
            <person name="Chapman S."/>
            <person name="Chen Z."/>
            <person name="Freedman E."/>
            <person name="Gellesch M."/>
            <person name="Goldberg J."/>
            <person name="Griggs A."/>
            <person name="Gujja S."/>
            <person name="Heilman E."/>
            <person name="Heiman D."/>
            <person name="Hepburn T."/>
            <person name="Howarth C."/>
            <person name="Jen D."/>
            <person name="Larson L."/>
            <person name="Mehta T."/>
            <person name="Park D."/>
            <person name="Pearson M."/>
            <person name="Roberts A."/>
            <person name="Saif S."/>
            <person name="Shenoy N."/>
            <person name="Sisk P."/>
            <person name="Stolte C."/>
            <person name="Sykes S."/>
            <person name="Thomson T."/>
            <person name="Walk T."/>
            <person name="White J."/>
            <person name="Yandava C."/>
            <person name="Burger G."/>
            <person name="Gray M.W."/>
            <person name="Holland P.W.H."/>
            <person name="King N."/>
            <person name="Lang F.B.F."/>
            <person name="Roger A.J."/>
            <person name="Ruiz-Trillo I."/>
            <person name="Lander E."/>
            <person name="Nusbaum C."/>
        </authorList>
    </citation>
    <scope>NUCLEOTIDE SEQUENCE [LARGE SCALE GENOMIC DNA]</scope>
    <source>
        <strain evidence="4 5">ATCC 50062</strain>
    </source>
</reference>
<protein>
    <recommendedName>
        <fullName evidence="3">Rho-GAP domain-containing protein</fullName>
    </recommendedName>
</protein>
<evidence type="ECO:0000259" key="3">
    <source>
        <dbReference type="PROSITE" id="PS50238"/>
    </source>
</evidence>
<feature type="compositionally biased region" description="Gly residues" evidence="2">
    <location>
        <begin position="356"/>
        <end position="365"/>
    </location>
</feature>
<organism evidence="4 5">
    <name type="scientific">Thecamonas trahens ATCC 50062</name>
    <dbReference type="NCBI Taxonomy" id="461836"/>
    <lineage>
        <taxon>Eukaryota</taxon>
        <taxon>Apusozoa</taxon>
        <taxon>Apusomonadida</taxon>
        <taxon>Apusomonadidae</taxon>
        <taxon>Thecamonas</taxon>
    </lineage>
</organism>
<keyword evidence="5" id="KW-1185">Reference proteome</keyword>
<dbReference type="InterPro" id="IPR008936">
    <property type="entry name" value="Rho_GTPase_activation_prot"/>
</dbReference>
<evidence type="ECO:0000313" key="5">
    <source>
        <dbReference type="Proteomes" id="UP000054408"/>
    </source>
</evidence>
<dbReference type="OrthoDB" id="19923at2759"/>
<dbReference type="RefSeq" id="XP_013758336.1">
    <property type="nucleotide sequence ID" value="XM_013902882.1"/>
</dbReference>
<gene>
    <name evidence="4" type="ORF">AMSG_04664</name>
</gene>
<dbReference type="CDD" id="cd00159">
    <property type="entry name" value="RhoGAP"/>
    <property type="match status" value="1"/>
</dbReference>
<dbReference type="InterPro" id="IPR000198">
    <property type="entry name" value="RhoGAP_dom"/>
</dbReference>
<dbReference type="eggNOG" id="KOG4270">
    <property type="taxonomic scope" value="Eukaryota"/>
</dbReference>
<feature type="compositionally biased region" description="Low complexity" evidence="2">
    <location>
        <begin position="714"/>
        <end position="734"/>
    </location>
</feature>
<dbReference type="PANTHER" id="PTHR45808">
    <property type="entry name" value="RHO GTPASE-ACTIVATING PROTEIN 68F"/>
    <property type="match status" value="1"/>
</dbReference>
<dbReference type="SUPFAM" id="SSF48350">
    <property type="entry name" value="GTPase activation domain, GAP"/>
    <property type="match status" value="1"/>
</dbReference>
<evidence type="ECO:0000256" key="1">
    <source>
        <dbReference type="SAM" id="Coils"/>
    </source>
</evidence>
<sequence>MASDLHTGAKPGGPDDRLQWFDLTVKWAPPRRPAQAGLVFGVPLNELLGRERATLPRIITSIIEWLEDTRGIETRDIFRAEPGSQDDVDRLMTQFDLGRPFDFSTHCWDPLVAARVLKNYILALPDPLVPTALSQALWDCVAEADRGYSDGLPALLGKCLKTLPSSYKTLLCTLLLFLHRVSEVADVNIMHATDLGQVFGPLLMMGRDSQTARVAEVLIADAPAVVDVVTESELPALLDGHPRLNDMQMLFQEKWSRRIRRALRRDARSRRERNLVPRLRTKVDSLTRERNELRSSLDTLAHARLHDVEDLEMQVHAASTKLAAANARIARLENELATRAAAPAPEEPPLSPSGGEHSGAAGGSDGHSVFSGSPSTGGGGGPSSGQAVAARAALLSQLEAARLGLASAQAENEQIRREHALLTRAKLDLSHANEKLKAELQEVKIAKSTLALQRRQLEFQVTKLNHIVKESGGQAISLDMLLAAAANGHGSSAPDSPAGAASPRGALVGAHDTAGRLRVASTKDEELRVLRITLSQEQTAHAKARQRITLLHDEIKAMSAQILSLRRKLARAKRSSPAPVQADPAPSSPRNGHSPLPTSKTQDELNIRHLQVLLDEARADNNRLAKVCLVNNDRIRDLVALNKKLKKKCAALIAALREAEDAAAATAAADSGSGDSHPIMSRSNSHHMSRSNSRHLSRSNSRVVSEDGNGSAGSGFLSPSASAAGSGPSHTVDE</sequence>
<feature type="region of interest" description="Disordered" evidence="2">
    <location>
        <begin position="338"/>
        <end position="386"/>
    </location>
</feature>
<dbReference type="GeneID" id="25564198"/>
<dbReference type="GO" id="GO:0005096">
    <property type="term" value="F:GTPase activator activity"/>
    <property type="evidence" value="ECO:0007669"/>
    <property type="project" value="TreeGrafter"/>
</dbReference>
<feature type="region of interest" description="Disordered" evidence="2">
    <location>
        <begin position="667"/>
        <end position="734"/>
    </location>
</feature>
<evidence type="ECO:0000256" key="2">
    <source>
        <dbReference type="SAM" id="MobiDB-lite"/>
    </source>
</evidence>
<evidence type="ECO:0000313" key="4">
    <source>
        <dbReference type="EMBL" id="KNC48919.1"/>
    </source>
</evidence>
<dbReference type="PANTHER" id="PTHR45808:SF2">
    <property type="entry name" value="RHO GTPASE-ACTIVATING PROTEIN 68F"/>
    <property type="match status" value="1"/>
</dbReference>
<proteinExistence type="predicted"/>
<dbReference type="AlphaFoldDB" id="A0A0L0D998"/>
<feature type="coiled-coil region" evidence="1">
    <location>
        <begin position="398"/>
        <end position="453"/>
    </location>
</feature>